<dbReference type="Proteomes" id="UP000468344">
    <property type="component" value="Unassembled WGS sequence"/>
</dbReference>
<dbReference type="AlphaFoldDB" id="A0A5P3ARW6"/>
<reference evidence="4 5" key="2">
    <citation type="submission" date="2019-09" db="EMBL/GenBank/DDBJ databases">
        <title>Commensal-derived Metabolites Govern Vibrio cholerae Pathogenesis in Host.</title>
        <authorList>
            <person name="Yoon S.S."/>
            <person name="Yoon M.Y."/>
        </authorList>
    </citation>
    <scope>NUCLEOTIDE SEQUENCE [LARGE SCALE GENOMIC DNA]</scope>
    <source>
        <strain evidence="4 5">VIC01</strain>
    </source>
</reference>
<dbReference type="EMBL" id="CP043529">
    <property type="protein sequence ID" value="QEW36469.1"/>
    <property type="molecule type" value="Genomic_DNA"/>
</dbReference>
<dbReference type="SUPFAM" id="SSF52141">
    <property type="entry name" value="Uracil-DNA glycosylase-like"/>
    <property type="match status" value="1"/>
</dbReference>
<protein>
    <recommendedName>
        <fullName evidence="1">Uracil-DNA glycosylase-like domain-containing protein</fullName>
    </recommendedName>
</protein>
<dbReference type="Gene3D" id="3.40.470.10">
    <property type="entry name" value="Uracil-DNA glycosylase-like domain"/>
    <property type="match status" value="1"/>
</dbReference>
<evidence type="ECO:0000313" key="3">
    <source>
        <dbReference type="EMBL" id="KAB6481869.1"/>
    </source>
</evidence>
<dbReference type="Proteomes" id="UP000326091">
    <property type="component" value="Chromosome"/>
</dbReference>
<dbReference type="EMBL" id="WDBY01000001">
    <property type="protein sequence ID" value="KAB6481869.1"/>
    <property type="molecule type" value="Genomic_DNA"/>
</dbReference>
<evidence type="ECO:0000313" key="4">
    <source>
        <dbReference type="EMBL" id="QEW36469.1"/>
    </source>
</evidence>
<gene>
    <name evidence="3" type="ORF">GAZ06_00475</name>
    <name evidence="2" type="ORF">GAZ09_00475</name>
    <name evidence="4" type="ORF">VIC01_02021</name>
</gene>
<evidence type="ECO:0000259" key="1">
    <source>
        <dbReference type="Pfam" id="PF03167"/>
    </source>
</evidence>
<accession>A0A5P3ARW6</accession>
<evidence type="ECO:0000313" key="6">
    <source>
        <dbReference type="Proteomes" id="UP000468344"/>
    </source>
</evidence>
<dbReference type="GeneID" id="92988605"/>
<evidence type="ECO:0000313" key="7">
    <source>
        <dbReference type="Proteomes" id="UP000483142"/>
    </source>
</evidence>
<dbReference type="InterPro" id="IPR005122">
    <property type="entry name" value="Uracil-DNA_glycosylase-like"/>
</dbReference>
<dbReference type="Pfam" id="PF03167">
    <property type="entry name" value="UDG"/>
    <property type="match status" value="1"/>
</dbReference>
<dbReference type="EMBL" id="WDBZ01000001">
    <property type="protein sequence ID" value="KAB6457350.1"/>
    <property type="molecule type" value="Genomic_DNA"/>
</dbReference>
<proteinExistence type="predicted"/>
<dbReference type="Proteomes" id="UP000483142">
    <property type="component" value="Unassembled WGS sequence"/>
</dbReference>
<dbReference type="InterPro" id="IPR036895">
    <property type="entry name" value="Uracil-DNA_glycosylase-like_sf"/>
</dbReference>
<evidence type="ECO:0000313" key="5">
    <source>
        <dbReference type="Proteomes" id="UP000326091"/>
    </source>
</evidence>
<evidence type="ECO:0000313" key="2">
    <source>
        <dbReference type="EMBL" id="KAB6457350.1"/>
    </source>
</evidence>
<sequence length="240" mass="28101">MNAEFAKTLRRRLYPLYESLIQSVKGFSYSKAFFCMQWGRNFPESEHAGILFVGRATNGWITDEEDIDVLFGNTADRIFNRDDQMQWVENSEGNNNGYNSRRSAFWRVIKRVSEYYYPEDWSSYIAWSNVCKVAPFNGGNPNNELYYAQLETCLKILEIEIEQLSPRIIVFLTGENWVQDFLSYLNHENYDQAIECKSWGEYKSTAYLIKNTIMICSEHPQGKNENLHSKAIIDIINDLK</sequence>
<reference evidence="6 7" key="1">
    <citation type="journal article" date="2019" name="Nat. Med.">
        <title>A library of human gut bacterial isolates paired with longitudinal multiomics data enables mechanistic microbiome research.</title>
        <authorList>
            <person name="Poyet M."/>
            <person name="Groussin M."/>
            <person name="Gibbons S.M."/>
            <person name="Avila-Pacheco J."/>
            <person name="Jiang X."/>
            <person name="Kearney S.M."/>
            <person name="Perrotta A.R."/>
            <person name="Berdy B."/>
            <person name="Zhao S."/>
            <person name="Lieberman T.D."/>
            <person name="Swanson P.K."/>
            <person name="Smith M."/>
            <person name="Roesemann S."/>
            <person name="Alexander J.E."/>
            <person name="Rich S.A."/>
            <person name="Livny J."/>
            <person name="Vlamakis H."/>
            <person name="Clish C."/>
            <person name="Bullock K."/>
            <person name="Deik A."/>
            <person name="Scott J."/>
            <person name="Pierce K.A."/>
            <person name="Xavier R.J."/>
            <person name="Alm E.J."/>
        </authorList>
    </citation>
    <scope>NUCLEOTIDE SEQUENCE [LARGE SCALE GENOMIC DNA]</scope>
    <source>
        <strain evidence="3 6">BIOML-A140</strain>
        <strain evidence="2 7">BIOML-A141</strain>
    </source>
</reference>
<feature type="domain" description="Uracil-DNA glycosylase-like" evidence="1">
    <location>
        <begin position="101"/>
        <end position="239"/>
    </location>
</feature>
<dbReference type="RefSeq" id="WP_004295678.1">
    <property type="nucleotide sequence ID" value="NZ_CAXTGH010000007.1"/>
</dbReference>
<name>A0A5P3ARW6_PHOVU</name>
<organism evidence="4 5">
    <name type="scientific">Phocaeicola vulgatus</name>
    <name type="common">Bacteroides vulgatus</name>
    <dbReference type="NCBI Taxonomy" id="821"/>
    <lineage>
        <taxon>Bacteria</taxon>
        <taxon>Pseudomonadati</taxon>
        <taxon>Bacteroidota</taxon>
        <taxon>Bacteroidia</taxon>
        <taxon>Bacteroidales</taxon>
        <taxon>Bacteroidaceae</taxon>
        <taxon>Phocaeicola</taxon>
    </lineage>
</organism>